<gene>
    <name evidence="1" type="ORF">TNIN_167891</name>
</gene>
<proteinExistence type="predicted"/>
<reference evidence="1" key="1">
    <citation type="submission" date="2020-08" db="EMBL/GenBank/DDBJ databases">
        <title>Multicomponent nature underlies the extraordinary mechanical properties of spider dragline silk.</title>
        <authorList>
            <person name="Kono N."/>
            <person name="Nakamura H."/>
            <person name="Mori M."/>
            <person name="Yoshida Y."/>
            <person name="Ohtoshi R."/>
            <person name="Malay A.D."/>
            <person name="Moran D.A.P."/>
            <person name="Tomita M."/>
            <person name="Numata K."/>
            <person name="Arakawa K."/>
        </authorList>
    </citation>
    <scope>NUCLEOTIDE SEQUENCE</scope>
</reference>
<evidence type="ECO:0000313" key="1">
    <source>
        <dbReference type="EMBL" id="GFS56006.1"/>
    </source>
</evidence>
<accession>A0A8X6IRG3</accession>
<organism evidence="1 2">
    <name type="scientific">Trichonephila inaurata madagascariensis</name>
    <dbReference type="NCBI Taxonomy" id="2747483"/>
    <lineage>
        <taxon>Eukaryota</taxon>
        <taxon>Metazoa</taxon>
        <taxon>Ecdysozoa</taxon>
        <taxon>Arthropoda</taxon>
        <taxon>Chelicerata</taxon>
        <taxon>Arachnida</taxon>
        <taxon>Araneae</taxon>
        <taxon>Araneomorphae</taxon>
        <taxon>Entelegynae</taxon>
        <taxon>Araneoidea</taxon>
        <taxon>Nephilidae</taxon>
        <taxon>Trichonephila</taxon>
        <taxon>Trichonephila inaurata</taxon>
    </lineage>
</organism>
<protein>
    <submittedName>
        <fullName evidence="1">Uncharacterized protein</fullName>
    </submittedName>
</protein>
<dbReference type="AlphaFoldDB" id="A0A8X6IRG3"/>
<name>A0A8X6IRG3_9ARAC</name>
<dbReference type="Proteomes" id="UP000886998">
    <property type="component" value="Unassembled WGS sequence"/>
</dbReference>
<sequence length="87" mass="9664">MPSVTAGNKVLLFCNWRTGLHLSFTKMGVIKHCSEGKGFPAPFLEDGCQWQPTPMKEMEKTASGVCMFARKISSVCDFNIKGLRSHI</sequence>
<comment type="caution">
    <text evidence="1">The sequence shown here is derived from an EMBL/GenBank/DDBJ whole genome shotgun (WGS) entry which is preliminary data.</text>
</comment>
<keyword evidence="2" id="KW-1185">Reference proteome</keyword>
<evidence type="ECO:0000313" key="2">
    <source>
        <dbReference type="Proteomes" id="UP000886998"/>
    </source>
</evidence>
<dbReference type="EMBL" id="BMAV01027071">
    <property type="protein sequence ID" value="GFS56006.1"/>
    <property type="molecule type" value="Genomic_DNA"/>
</dbReference>